<protein>
    <recommendedName>
        <fullName evidence="6">B-like cyclin</fullName>
    </recommendedName>
</protein>
<accession>A0A2C9U081</accession>
<gene>
    <name evidence="10" type="ORF">MANES_18G045900v8</name>
</gene>
<evidence type="ECO:0000256" key="3">
    <source>
        <dbReference type="ARBA" id="ARBA00022618"/>
    </source>
</evidence>
<evidence type="ECO:0000256" key="7">
    <source>
        <dbReference type="RuleBase" id="RU000383"/>
    </source>
</evidence>
<dbReference type="PROSITE" id="PS00292">
    <property type="entry name" value="CYCLINS"/>
    <property type="match status" value="1"/>
</dbReference>
<dbReference type="PANTHER" id="PTHR10177">
    <property type="entry name" value="CYCLINS"/>
    <property type="match status" value="1"/>
</dbReference>
<evidence type="ECO:0000313" key="10">
    <source>
        <dbReference type="EMBL" id="OAY23025.1"/>
    </source>
</evidence>
<evidence type="ECO:0000256" key="2">
    <source>
        <dbReference type="ARBA" id="ARBA00011177"/>
    </source>
</evidence>
<dbReference type="Gramene" id="Manes.18G045900.8.v8.1">
    <property type="protein sequence ID" value="Manes.18G045900.8.v8.1.CDS"/>
    <property type="gene ID" value="Manes.18G045900.v8.1"/>
</dbReference>
<evidence type="ECO:0000256" key="5">
    <source>
        <dbReference type="ARBA" id="ARBA00023306"/>
    </source>
</evidence>
<evidence type="ECO:0000256" key="6">
    <source>
        <dbReference type="ARBA" id="ARBA00032263"/>
    </source>
</evidence>
<dbReference type="InterPro" id="IPR006671">
    <property type="entry name" value="Cyclin_N"/>
</dbReference>
<dbReference type="InterPro" id="IPR036915">
    <property type="entry name" value="Cyclin-like_sf"/>
</dbReference>
<evidence type="ECO:0000256" key="4">
    <source>
        <dbReference type="ARBA" id="ARBA00023127"/>
    </source>
</evidence>
<keyword evidence="4 7" id="KW-0195">Cyclin</keyword>
<dbReference type="GO" id="GO:0051301">
    <property type="term" value="P:cell division"/>
    <property type="evidence" value="ECO:0007669"/>
    <property type="project" value="UniProtKB-KW"/>
</dbReference>
<sequence>MEGESISELLCQESETCLAEEVVDEDTFIDMTKSCGDFGEEENGYLKMLVEREINFGCKRDQSVSFDNWVKCARLEAIAWILKTRAIFGFRFQTAYLSITYFDRFLSKRSIDSEKLWAVRLLTVACLSLAAKMEETNAPALSEFQIEEYNFESQVIQRMELLVLNTLEWRMISITPFAFLHYLIIKFCKDSPTRHIVSRTVGFISALMREINLKDHRPSAIAAAATLMALDQSLTRQALECKMNSISYSGFLEIEDVCQCYNLMQKLEMENIKTPKLVNSQVASPAAQLRPLDVVENSSVTCAISTKRKRHAFDNSDKNYGLTDEKKR</sequence>
<evidence type="ECO:0000259" key="9">
    <source>
        <dbReference type="SMART" id="SM01332"/>
    </source>
</evidence>
<dbReference type="EMBL" id="CM004404">
    <property type="protein sequence ID" value="OAY23025.1"/>
    <property type="molecule type" value="Genomic_DNA"/>
</dbReference>
<dbReference type="InterPro" id="IPR039361">
    <property type="entry name" value="Cyclin"/>
</dbReference>
<organism evidence="10 11">
    <name type="scientific">Manihot esculenta</name>
    <name type="common">Cassava</name>
    <name type="synonym">Jatropha manihot</name>
    <dbReference type="NCBI Taxonomy" id="3983"/>
    <lineage>
        <taxon>Eukaryota</taxon>
        <taxon>Viridiplantae</taxon>
        <taxon>Streptophyta</taxon>
        <taxon>Embryophyta</taxon>
        <taxon>Tracheophyta</taxon>
        <taxon>Spermatophyta</taxon>
        <taxon>Magnoliopsida</taxon>
        <taxon>eudicotyledons</taxon>
        <taxon>Gunneridae</taxon>
        <taxon>Pentapetalae</taxon>
        <taxon>rosids</taxon>
        <taxon>fabids</taxon>
        <taxon>Malpighiales</taxon>
        <taxon>Euphorbiaceae</taxon>
        <taxon>Crotonoideae</taxon>
        <taxon>Manihoteae</taxon>
        <taxon>Manihot</taxon>
    </lineage>
</organism>
<keyword evidence="3" id="KW-0132">Cell division</keyword>
<dbReference type="STRING" id="3983.A0A2C9U081"/>
<dbReference type="GO" id="GO:0000307">
    <property type="term" value="C:cyclin-dependent protein kinase holoenzyme complex"/>
    <property type="evidence" value="ECO:0000318"/>
    <property type="project" value="GO_Central"/>
</dbReference>
<dbReference type="AlphaFoldDB" id="A0A2C9U081"/>
<dbReference type="GO" id="GO:0005737">
    <property type="term" value="C:cytoplasm"/>
    <property type="evidence" value="ECO:0000318"/>
    <property type="project" value="GO_Central"/>
</dbReference>
<dbReference type="FunFam" id="1.10.472.10:FF:000069">
    <property type="entry name" value="Cyclin-D5-1"/>
    <property type="match status" value="1"/>
</dbReference>
<dbReference type="InterPro" id="IPR004367">
    <property type="entry name" value="Cyclin_C-dom"/>
</dbReference>
<feature type="domain" description="Cyclin-like" evidence="8">
    <location>
        <begin position="79"/>
        <end position="165"/>
    </location>
</feature>
<dbReference type="Pfam" id="PF00134">
    <property type="entry name" value="Cyclin_N"/>
    <property type="match status" value="1"/>
</dbReference>
<dbReference type="GO" id="GO:0005634">
    <property type="term" value="C:nucleus"/>
    <property type="evidence" value="ECO:0000318"/>
    <property type="project" value="GO_Central"/>
</dbReference>
<dbReference type="OrthoDB" id="306099at2759"/>
<dbReference type="GO" id="GO:0016538">
    <property type="term" value="F:cyclin-dependent protein serine/threonine kinase regulator activity"/>
    <property type="evidence" value="ECO:0000318"/>
    <property type="project" value="GO_Central"/>
</dbReference>
<comment type="similarity">
    <text evidence="1">Belongs to the cyclin family. Cyclin D subfamily.</text>
</comment>
<keyword evidence="5" id="KW-0131">Cell cycle</keyword>
<dbReference type="Proteomes" id="UP000091857">
    <property type="component" value="Chromosome 18"/>
</dbReference>
<dbReference type="OMA" id="DYESCAF"/>
<evidence type="ECO:0000259" key="8">
    <source>
        <dbReference type="SMART" id="SM00385"/>
    </source>
</evidence>
<dbReference type="CDD" id="cd20543">
    <property type="entry name" value="CYCLIN_AtCycD-like_rpt1"/>
    <property type="match status" value="1"/>
</dbReference>
<comment type="subunit">
    <text evidence="2">Interacts with the CDC2 protein kinase to form a serine/threonine kinase holoenzyme complex also known as maturation promoting factor (MPF). The cyclin subunit imparts substrate specificity to the complex.</text>
</comment>
<dbReference type="GO" id="GO:0000082">
    <property type="term" value="P:G1/S transition of mitotic cell cycle"/>
    <property type="evidence" value="ECO:0000318"/>
    <property type="project" value="GO_Central"/>
</dbReference>
<comment type="caution">
    <text evidence="10">The sequence shown here is derived from an EMBL/GenBank/DDBJ whole genome shotgun (WGS) entry which is preliminary data.</text>
</comment>
<dbReference type="SMART" id="SM00385">
    <property type="entry name" value="CYCLIN"/>
    <property type="match status" value="1"/>
</dbReference>
<feature type="domain" description="Cyclin C-terminal" evidence="9">
    <location>
        <begin position="174"/>
        <end position="293"/>
    </location>
</feature>
<dbReference type="SUPFAM" id="SSF47954">
    <property type="entry name" value="Cyclin-like"/>
    <property type="match status" value="1"/>
</dbReference>
<dbReference type="SMART" id="SM01332">
    <property type="entry name" value="Cyclin_C"/>
    <property type="match status" value="1"/>
</dbReference>
<evidence type="ECO:0000313" key="11">
    <source>
        <dbReference type="Proteomes" id="UP000091857"/>
    </source>
</evidence>
<reference evidence="11" key="1">
    <citation type="journal article" date="2016" name="Nat. Biotechnol.">
        <title>Sequencing wild and cultivated cassava and related species reveals extensive interspecific hybridization and genetic diversity.</title>
        <authorList>
            <person name="Bredeson J.V."/>
            <person name="Lyons J.B."/>
            <person name="Prochnik S.E."/>
            <person name="Wu G.A."/>
            <person name="Ha C.M."/>
            <person name="Edsinger-Gonzales E."/>
            <person name="Grimwood J."/>
            <person name="Schmutz J."/>
            <person name="Rabbi I.Y."/>
            <person name="Egesi C."/>
            <person name="Nauluvula P."/>
            <person name="Lebot V."/>
            <person name="Ndunguru J."/>
            <person name="Mkamilo G."/>
            <person name="Bart R.S."/>
            <person name="Setter T.L."/>
            <person name="Gleadow R.M."/>
            <person name="Kulakow P."/>
            <person name="Ferguson M.E."/>
            <person name="Rounsley S."/>
            <person name="Rokhsar D.S."/>
        </authorList>
    </citation>
    <scope>NUCLEOTIDE SEQUENCE [LARGE SCALE GENOMIC DNA]</scope>
    <source>
        <strain evidence="11">cv. AM560-2</strain>
    </source>
</reference>
<evidence type="ECO:0000256" key="1">
    <source>
        <dbReference type="ARBA" id="ARBA00009065"/>
    </source>
</evidence>
<dbReference type="InterPro" id="IPR048258">
    <property type="entry name" value="Cyclins_cyclin-box"/>
</dbReference>
<dbReference type="Gene3D" id="1.10.472.10">
    <property type="entry name" value="Cyclin-like"/>
    <property type="match status" value="2"/>
</dbReference>
<dbReference type="Gramene" id="Manes.18G045900.3.v8.1">
    <property type="protein sequence ID" value="Manes.18G045900.3.v8.1.CDS"/>
    <property type="gene ID" value="Manes.18G045900.v8.1"/>
</dbReference>
<keyword evidence="11" id="KW-1185">Reference proteome</keyword>
<proteinExistence type="inferred from homology"/>
<dbReference type="Pfam" id="PF02984">
    <property type="entry name" value="Cyclin_C"/>
    <property type="match status" value="1"/>
</dbReference>
<dbReference type="InterPro" id="IPR013763">
    <property type="entry name" value="Cyclin-like_dom"/>
</dbReference>
<name>A0A2C9U081_MANES</name>
<dbReference type="CDD" id="cd20544">
    <property type="entry name" value="CYCLIN_AtCycD-like_rpt2"/>
    <property type="match status" value="1"/>
</dbReference>